<accession>A0A2W5SCJ9</accession>
<keyword evidence="6 7" id="KW-0012">Acyltransferase</keyword>
<dbReference type="GO" id="GO:0005886">
    <property type="term" value="C:plasma membrane"/>
    <property type="evidence" value="ECO:0007669"/>
    <property type="project" value="UniProtKB-SubCell"/>
</dbReference>
<comment type="caution">
    <text evidence="7">The sequence shown here is derived from an EMBL/GenBank/DDBJ whole genome shotgun (WGS) entry which is preliminary data.</text>
</comment>
<evidence type="ECO:0000256" key="6">
    <source>
        <dbReference type="ARBA" id="ARBA00023315"/>
    </source>
</evidence>
<sequence>MDDRPAFELGPWLQDRALRFLIGTLLCLPYTKRVPLCGWLMARVIGPLAGYDARVRDNLARIMPDLPKAEVDRLVRAVPDNVGRTVIEMYSGEKFIKRATRYPLEGAGLEQLAEATAAKRPIIVVSGHFGNYDAGRAALIKRGYPFGGLYRPMKNRYFNEHYVAAISKLGLPLFPRSKQGLGDMIRFLRKGGILGLLIDQHISHGARLSFFGHDAMTALSAADMAIRYDALVFPIYAIRLENGLDFRIIVEAPIPRDTPEVMTQALNDSLEALVRKYPDQWLWIHRRWKVGAAS</sequence>
<evidence type="ECO:0000313" key="7">
    <source>
        <dbReference type="EMBL" id="PZQ99779.1"/>
    </source>
</evidence>
<evidence type="ECO:0000256" key="2">
    <source>
        <dbReference type="ARBA" id="ARBA00022475"/>
    </source>
</evidence>
<keyword evidence="4 7" id="KW-0808">Transferase</keyword>
<dbReference type="AlphaFoldDB" id="A0A2W5SCJ9"/>
<dbReference type="Pfam" id="PF03279">
    <property type="entry name" value="Lip_A_acyltrans"/>
    <property type="match status" value="1"/>
</dbReference>
<dbReference type="PANTHER" id="PTHR30606">
    <property type="entry name" value="LIPID A BIOSYNTHESIS LAUROYL ACYLTRANSFERASE"/>
    <property type="match status" value="1"/>
</dbReference>
<comment type="subcellular location">
    <subcellularLocation>
        <location evidence="1">Cell inner membrane</location>
    </subcellularLocation>
</comment>
<keyword evidence="2" id="KW-1003">Cell membrane</keyword>
<dbReference type="Proteomes" id="UP000248975">
    <property type="component" value="Unassembled WGS sequence"/>
</dbReference>
<evidence type="ECO:0000256" key="3">
    <source>
        <dbReference type="ARBA" id="ARBA00022519"/>
    </source>
</evidence>
<evidence type="ECO:0000313" key="8">
    <source>
        <dbReference type="Proteomes" id="UP000248975"/>
    </source>
</evidence>
<dbReference type="PANTHER" id="PTHR30606:SF10">
    <property type="entry name" value="PHOSPHATIDYLINOSITOL MANNOSIDE ACYLTRANSFERASE"/>
    <property type="match status" value="1"/>
</dbReference>
<proteinExistence type="predicted"/>
<keyword evidence="5" id="KW-0472">Membrane</keyword>
<evidence type="ECO:0000256" key="1">
    <source>
        <dbReference type="ARBA" id="ARBA00004533"/>
    </source>
</evidence>
<name>A0A2W5SCJ9_CERSP</name>
<evidence type="ECO:0000256" key="4">
    <source>
        <dbReference type="ARBA" id="ARBA00022679"/>
    </source>
</evidence>
<dbReference type="GO" id="GO:0009247">
    <property type="term" value="P:glycolipid biosynthetic process"/>
    <property type="evidence" value="ECO:0007669"/>
    <property type="project" value="UniProtKB-ARBA"/>
</dbReference>
<protein>
    <submittedName>
        <fullName evidence="7">Lauroyl acyltransferase</fullName>
    </submittedName>
</protein>
<dbReference type="InterPro" id="IPR004960">
    <property type="entry name" value="LipA_acyltrans"/>
</dbReference>
<reference evidence="7 8" key="1">
    <citation type="submission" date="2017-08" db="EMBL/GenBank/DDBJ databases">
        <title>Infants hospitalized years apart are colonized by the same room-sourced microbial strains.</title>
        <authorList>
            <person name="Brooks B."/>
            <person name="Olm M.R."/>
            <person name="Firek B.A."/>
            <person name="Baker R."/>
            <person name="Thomas B.C."/>
            <person name="Morowitz M.J."/>
            <person name="Banfield J.F."/>
        </authorList>
    </citation>
    <scope>NUCLEOTIDE SEQUENCE [LARGE SCALE GENOMIC DNA]</scope>
    <source>
        <strain evidence="7">S2_003_000_R2_11</strain>
    </source>
</reference>
<dbReference type="GO" id="GO:0016746">
    <property type="term" value="F:acyltransferase activity"/>
    <property type="evidence" value="ECO:0007669"/>
    <property type="project" value="UniProtKB-KW"/>
</dbReference>
<gene>
    <name evidence="7" type="ORF">DI533_03790</name>
</gene>
<organism evidence="7 8">
    <name type="scientific">Cereibacter sphaeroides</name>
    <name type="common">Rhodobacter sphaeroides</name>
    <dbReference type="NCBI Taxonomy" id="1063"/>
    <lineage>
        <taxon>Bacteria</taxon>
        <taxon>Pseudomonadati</taxon>
        <taxon>Pseudomonadota</taxon>
        <taxon>Alphaproteobacteria</taxon>
        <taxon>Rhodobacterales</taxon>
        <taxon>Paracoccaceae</taxon>
        <taxon>Cereibacter</taxon>
    </lineage>
</organism>
<evidence type="ECO:0000256" key="5">
    <source>
        <dbReference type="ARBA" id="ARBA00023136"/>
    </source>
</evidence>
<keyword evidence="3" id="KW-0997">Cell inner membrane</keyword>
<dbReference type="CDD" id="cd07984">
    <property type="entry name" value="LPLAT_LABLAT-like"/>
    <property type="match status" value="1"/>
</dbReference>
<dbReference type="EMBL" id="QFQS01000001">
    <property type="protein sequence ID" value="PZQ99779.1"/>
    <property type="molecule type" value="Genomic_DNA"/>
</dbReference>